<evidence type="ECO:0000313" key="2">
    <source>
        <dbReference type="EMBL" id="CAE2205203.1"/>
    </source>
</evidence>
<name>A0A7S4HPA4_9EUKA</name>
<dbReference type="PROSITE" id="PS51257">
    <property type="entry name" value="PROKAR_LIPOPROTEIN"/>
    <property type="match status" value="1"/>
</dbReference>
<accession>A0A7S4HPA4</accession>
<gene>
    <name evidence="2" type="ORF">VSP0166_LOCUS2951</name>
</gene>
<reference evidence="2" key="1">
    <citation type="submission" date="2021-01" db="EMBL/GenBank/DDBJ databases">
        <authorList>
            <person name="Corre E."/>
            <person name="Pelletier E."/>
            <person name="Niang G."/>
            <person name="Scheremetjew M."/>
            <person name="Finn R."/>
            <person name="Kale V."/>
            <person name="Holt S."/>
            <person name="Cochrane G."/>
            <person name="Meng A."/>
            <person name="Brown T."/>
            <person name="Cohen L."/>
        </authorList>
    </citation>
    <scope>NUCLEOTIDE SEQUENCE</scope>
    <source>
        <strain evidence="2">DIVA3 518/3/11/1/6</strain>
    </source>
</reference>
<sequence>MKVLFVALFLTAVAFACDDVASGPYTCTFGNSEAAEVFLDLNQREITVDYPDNSCNYDATAFQHDEDIIVTNVKCRDPLACTKAGFDCLPYTIENIVYTDEEDCTSFDANNEETDETIFCEAQFRRPESSPAANIIPVVSMIAVALLALA</sequence>
<protein>
    <submittedName>
        <fullName evidence="2">Uncharacterized protein</fullName>
    </submittedName>
</protein>
<evidence type="ECO:0000256" key="1">
    <source>
        <dbReference type="SAM" id="SignalP"/>
    </source>
</evidence>
<keyword evidence="1" id="KW-0732">Signal</keyword>
<proteinExistence type="predicted"/>
<dbReference type="EMBL" id="HBKP01004084">
    <property type="protein sequence ID" value="CAE2205203.1"/>
    <property type="molecule type" value="Transcribed_RNA"/>
</dbReference>
<organism evidence="2">
    <name type="scientific">Vannella robusta</name>
    <dbReference type="NCBI Taxonomy" id="1487602"/>
    <lineage>
        <taxon>Eukaryota</taxon>
        <taxon>Amoebozoa</taxon>
        <taxon>Discosea</taxon>
        <taxon>Flabellinia</taxon>
        <taxon>Vannellidae</taxon>
        <taxon>Vannella</taxon>
    </lineage>
</organism>
<feature type="signal peptide" evidence="1">
    <location>
        <begin position="1"/>
        <end position="16"/>
    </location>
</feature>
<feature type="chain" id="PRO_5031386840" evidence="1">
    <location>
        <begin position="17"/>
        <end position="150"/>
    </location>
</feature>
<dbReference type="AlphaFoldDB" id="A0A7S4HPA4"/>